<protein>
    <submittedName>
        <fullName evidence="1">Uncharacterized protein</fullName>
    </submittedName>
</protein>
<reference evidence="1 2" key="1">
    <citation type="journal article" date="2016" name="Nat. Commun.">
        <title>Thousands of microbial genomes shed light on interconnected biogeochemical processes in an aquifer system.</title>
        <authorList>
            <person name="Anantharaman K."/>
            <person name="Brown C.T."/>
            <person name="Hug L.A."/>
            <person name="Sharon I."/>
            <person name="Castelle C.J."/>
            <person name="Probst A.J."/>
            <person name="Thomas B.C."/>
            <person name="Singh A."/>
            <person name="Wilkins M.J."/>
            <person name="Karaoz U."/>
            <person name="Brodie E.L."/>
            <person name="Williams K.H."/>
            <person name="Hubbard S.S."/>
            <person name="Banfield J.F."/>
        </authorList>
    </citation>
    <scope>NUCLEOTIDE SEQUENCE [LARGE SCALE GENOMIC DNA]</scope>
</reference>
<evidence type="ECO:0000313" key="1">
    <source>
        <dbReference type="EMBL" id="OHB01243.1"/>
    </source>
</evidence>
<gene>
    <name evidence="1" type="ORF">A3A90_00130</name>
</gene>
<evidence type="ECO:0000313" key="2">
    <source>
        <dbReference type="Proteomes" id="UP000178404"/>
    </source>
</evidence>
<dbReference type="EMBL" id="MHWA01000018">
    <property type="protein sequence ID" value="OHB01243.1"/>
    <property type="molecule type" value="Genomic_DNA"/>
</dbReference>
<organism evidence="1 2">
    <name type="scientific">Candidatus Zambryskibacteria bacterium RIFCSPLOWO2_01_FULL_35_19</name>
    <dbReference type="NCBI Taxonomy" id="1802757"/>
    <lineage>
        <taxon>Bacteria</taxon>
        <taxon>Candidatus Zambryskiibacteriota</taxon>
    </lineage>
</organism>
<proteinExistence type="predicted"/>
<accession>A0A1G2TVP9</accession>
<dbReference type="AlphaFoldDB" id="A0A1G2TVP9"/>
<name>A0A1G2TVP9_9BACT</name>
<sequence length="153" mass="17555">MRKILTILVLFFVTVPVVSFAYNSYEVINNVTNSVNTGGNSAEAGEVIEGEAKSEVKVYTEVNGEVVEDFHQVWEEEREFEYQTEKKFEGGQVETKVEIKTNESKTDMSRLNLDIQTNQTATSSEVEVSKTVFDTFKWEISKIIDYVFSFFKF</sequence>
<dbReference type="Proteomes" id="UP000178404">
    <property type="component" value="Unassembled WGS sequence"/>
</dbReference>
<comment type="caution">
    <text evidence="1">The sequence shown here is derived from an EMBL/GenBank/DDBJ whole genome shotgun (WGS) entry which is preliminary data.</text>
</comment>